<dbReference type="InterPro" id="IPR028565">
    <property type="entry name" value="MHD"/>
</dbReference>
<gene>
    <name evidence="4" type="ORF">EYC80_008118</name>
</gene>
<name>A0A5N6JTH6_MONLA</name>
<dbReference type="GO" id="GO:0006897">
    <property type="term" value="P:endocytosis"/>
    <property type="evidence" value="ECO:0007669"/>
    <property type="project" value="UniProtKB-KW"/>
</dbReference>
<protein>
    <recommendedName>
        <fullName evidence="3">MHD domain-containing protein</fullName>
    </recommendedName>
</protein>
<dbReference type="AlphaFoldDB" id="A0A5N6JTH6"/>
<dbReference type="SMART" id="SM00055">
    <property type="entry name" value="FCH"/>
    <property type="match status" value="1"/>
</dbReference>
<evidence type="ECO:0000256" key="2">
    <source>
        <dbReference type="SAM" id="MobiDB-lite"/>
    </source>
</evidence>
<dbReference type="CDD" id="cd07650">
    <property type="entry name" value="F-BAR_Syp1p_like"/>
    <property type="match status" value="1"/>
</dbReference>
<feature type="compositionally biased region" description="Basic and acidic residues" evidence="2">
    <location>
        <begin position="283"/>
        <end position="293"/>
    </location>
</feature>
<feature type="region of interest" description="Disordered" evidence="2">
    <location>
        <begin position="234"/>
        <end position="297"/>
    </location>
</feature>
<sequence length="903" mass="96944">MDATDRQEYPAMVDRLQPGAAAKKLNDRIKRINKVNTEIAEWISERCKLEQQYAHSLRKLARKPLPETGGDLGVFDAPWRKILNSIESIAGCHSDLCERISTDVEDPLRVFATENKAMQGMITMQGNLSSMAKEFEDAQHASAKLSKKGGKASVQKVENAAAKLQSAEQQWHAQAPFIFESLQAVDERRLNLLRDVLTQMRTHEVDAIERDRVAIEQTLPALLEVDTAQEIRNWSEATTGGRPVTDRTARQLSSAGDGGTGSALPIPPPTPRSTHSAAASDVSKQEGSGESKLKSRFGTMLQRRRQSIHGGFARAPSPNKGFASLNNRNSNSSSGRPTLSPHTSTTNLRDSPSQDTRLSALPESPPNRDSLQPNGHSTGMGQESLNASDPIRPATSNGISSPGMVDLSEVEPPAGPPPAHFQETQKDSEGFSVPAAMNDPISQAQQEAHEQNEPQFKLDIRDQPIPEQDADAQAALSNVANTLRSSQLVTPGRKVGTVRGRRDVRHTVYVPSPTLEVSNVENNLPPSPALPLAGARGSAIAALSEHGHGNGAPSISDTNSIRSGHSLTNNAVPRHADMHHPGLNASIIETVRASIENGVAKTVKVGGEIALAYVSSPNGTSLPASGTETIRINNFPALEAIGPNRTFVHPVSTDKPDEFTIDLASISHKTSAAFTYRVHVEDQDTGLYSPLLLKPAWKRVGDKLGLIIDYGLNPAFSSAAITFNNLVIVGKYTATGTTNCKSRPTGTHYRDRSSIVWPLGDVTLSHEFQRVTALFSSPEGTTQVINPDHAEGRWEVHSPNVGSGISISRLEAANGSEESDPFADESLAPTAGNWVNVETSKKIATAPGMTLGVEDGKEFFLRIVLDGLSVVQNGYKSTYSADGGFVGWKCNGWGFGGSVNSSS</sequence>
<dbReference type="EMBL" id="VIGI01000013">
    <property type="protein sequence ID" value="KAB8292382.1"/>
    <property type="molecule type" value="Genomic_DNA"/>
</dbReference>
<dbReference type="GO" id="GO:0032185">
    <property type="term" value="P:septin cytoskeleton organization"/>
    <property type="evidence" value="ECO:0007669"/>
    <property type="project" value="TreeGrafter"/>
</dbReference>
<dbReference type="Pfam" id="PF10291">
    <property type="entry name" value="muHD"/>
    <property type="match status" value="1"/>
</dbReference>
<evidence type="ECO:0000313" key="5">
    <source>
        <dbReference type="Proteomes" id="UP000326757"/>
    </source>
</evidence>
<feature type="compositionally biased region" description="Polar residues" evidence="2">
    <location>
        <begin position="367"/>
        <end position="387"/>
    </location>
</feature>
<dbReference type="PROSITE" id="PS51072">
    <property type="entry name" value="MHD"/>
    <property type="match status" value="1"/>
</dbReference>
<organism evidence="4 5">
    <name type="scientific">Monilinia laxa</name>
    <name type="common">Brown rot fungus</name>
    <name type="synonym">Sclerotinia laxa</name>
    <dbReference type="NCBI Taxonomy" id="61186"/>
    <lineage>
        <taxon>Eukaryota</taxon>
        <taxon>Fungi</taxon>
        <taxon>Dikarya</taxon>
        <taxon>Ascomycota</taxon>
        <taxon>Pezizomycotina</taxon>
        <taxon>Leotiomycetes</taxon>
        <taxon>Helotiales</taxon>
        <taxon>Sclerotiniaceae</taxon>
        <taxon>Monilinia</taxon>
    </lineage>
</organism>
<dbReference type="Gene3D" id="1.20.1270.60">
    <property type="entry name" value="Arfaptin homology (AH) domain/BAR domain"/>
    <property type="match status" value="1"/>
</dbReference>
<feature type="region of interest" description="Disordered" evidence="2">
    <location>
        <begin position="310"/>
        <end position="435"/>
    </location>
</feature>
<feature type="compositionally biased region" description="Low complexity" evidence="2">
    <location>
        <begin position="324"/>
        <end position="334"/>
    </location>
</feature>
<evidence type="ECO:0000259" key="3">
    <source>
        <dbReference type="PROSITE" id="PS51072"/>
    </source>
</evidence>
<dbReference type="SUPFAM" id="SSF103657">
    <property type="entry name" value="BAR/IMD domain-like"/>
    <property type="match status" value="1"/>
</dbReference>
<dbReference type="Pfam" id="PF00611">
    <property type="entry name" value="FCH"/>
    <property type="match status" value="1"/>
</dbReference>
<dbReference type="PANTHER" id="PTHR23065">
    <property type="entry name" value="PROLINE-SERINE-THREONINE PHOSPHATASE INTERACTING PROTEIN 1"/>
    <property type="match status" value="1"/>
</dbReference>
<evidence type="ECO:0000313" key="4">
    <source>
        <dbReference type="EMBL" id="KAB8292382.1"/>
    </source>
</evidence>
<feature type="region of interest" description="Disordered" evidence="2">
    <location>
        <begin position="545"/>
        <end position="568"/>
    </location>
</feature>
<dbReference type="GO" id="GO:0030139">
    <property type="term" value="C:endocytic vesicle"/>
    <property type="evidence" value="ECO:0007669"/>
    <property type="project" value="TreeGrafter"/>
</dbReference>
<dbReference type="FunFam" id="1.20.1270.60:FF:000102">
    <property type="entry name" value="WGS project CABT00000000 data, contig 2.23"/>
    <property type="match status" value="1"/>
</dbReference>
<dbReference type="InterPro" id="IPR001060">
    <property type="entry name" value="FCH_dom"/>
</dbReference>
<dbReference type="InterPro" id="IPR027267">
    <property type="entry name" value="AH/BAR_dom_sf"/>
</dbReference>
<keyword evidence="1" id="KW-0254">Endocytosis</keyword>
<reference evidence="4 5" key="1">
    <citation type="submission" date="2019-06" db="EMBL/GenBank/DDBJ databases">
        <title>Genome Sequence of the Brown Rot Fungal Pathogen Monilinia laxa.</title>
        <authorList>
            <person name="De Miccolis Angelini R.M."/>
            <person name="Landi L."/>
            <person name="Abate D."/>
            <person name="Pollastro S."/>
            <person name="Romanazzi G."/>
            <person name="Faretra F."/>
        </authorList>
    </citation>
    <scope>NUCLEOTIDE SEQUENCE [LARGE SCALE GENOMIC DNA]</scope>
    <source>
        <strain evidence="4 5">Mlax316</strain>
    </source>
</reference>
<feature type="compositionally biased region" description="Polar residues" evidence="2">
    <location>
        <begin position="335"/>
        <end position="357"/>
    </location>
</feature>
<evidence type="ECO:0000256" key="1">
    <source>
        <dbReference type="ARBA" id="ARBA00022583"/>
    </source>
</evidence>
<feature type="domain" description="MHD" evidence="3">
    <location>
        <begin position="580"/>
        <end position="837"/>
    </location>
</feature>
<dbReference type="OrthoDB" id="331602at2759"/>
<proteinExistence type="predicted"/>
<dbReference type="CDD" id="cd09264">
    <property type="entry name" value="AP_Syp1_MHD"/>
    <property type="match status" value="1"/>
</dbReference>
<comment type="caution">
    <text evidence="4">The sequence shown here is derived from an EMBL/GenBank/DDBJ whole genome shotgun (WGS) entry which is preliminary data.</text>
</comment>
<dbReference type="GO" id="GO:0005886">
    <property type="term" value="C:plasma membrane"/>
    <property type="evidence" value="ECO:0007669"/>
    <property type="project" value="TreeGrafter"/>
</dbReference>
<dbReference type="InterPro" id="IPR018808">
    <property type="entry name" value="Muniscin_C"/>
</dbReference>
<feature type="compositionally biased region" description="Polar residues" evidence="2">
    <location>
        <begin position="553"/>
        <end position="568"/>
    </location>
</feature>
<dbReference type="Proteomes" id="UP000326757">
    <property type="component" value="Unassembled WGS sequence"/>
</dbReference>
<dbReference type="InterPro" id="IPR049609">
    <property type="entry name" value="Syp1-like_MHD"/>
</dbReference>
<dbReference type="GO" id="GO:0032153">
    <property type="term" value="C:cell division site"/>
    <property type="evidence" value="ECO:0007669"/>
    <property type="project" value="TreeGrafter"/>
</dbReference>
<dbReference type="PANTHER" id="PTHR23065:SF54">
    <property type="entry name" value="SUPPRESSOR OF YEAST PROFILIN DELETION"/>
    <property type="match status" value="1"/>
</dbReference>
<keyword evidence="5" id="KW-1185">Reference proteome</keyword>
<accession>A0A5N6JTH6</accession>